<evidence type="ECO:0000313" key="2">
    <source>
        <dbReference type="Proteomes" id="UP001603857"/>
    </source>
</evidence>
<keyword evidence="2" id="KW-1185">Reference proteome</keyword>
<dbReference type="Proteomes" id="UP001603857">
    <property type="component" value="Unassembled WGS sequence"/>
</dbReference>
<name>A0ABD1M421_9FABA</name>
<organism evidence="1 2">
    <name type="scientific">Flemingia macrophylla</name>
    <dbReference type="NCBI Taxonomy" id="520843"/>
    <lineage>
        <taxon>Eukaryota</taxon>
        <taxon>Viridiplantae</taxon>
        <taxon>Streptophyta</taxon>
        <taxon>Embryophyta</taxon>
        <taxon>Tracheophyta</taxon>
        <taxon>Spermatophyta</taxon>
        <taxon>Magnoliopsida</taxon>
        <taxon>eudicotyledons</taxon>
        <taxon>Gunneridae</taxon>
        <taxon>Pentapetalae</taxon>
        <taxon>rosids</taxon>
        <taxon>fabids</taxon>
        <taxon>Fabales</taxon>
        <taxon>Fabaceae</taxon>
        <taxon>Papilionoideae</taxon>
        <taxon>50 kb inversion clade</taxon>
        <taxon>NPAAA clade</taxon>
        <taxon>indigoferoid/millettioid clade</taxon>
        <taxon>Phaseoleae</taxon>
        <taxon>Flemingia</taxon>
    </lineage>
</organism>
<reference evidence="1 2" key="1">
    <citation type="submission" date="2024-08" db="EMBL/GenBank/DDBJ databases">
        <title>Insights into the chromosomal genome structure of Flemingia macrophylla.</title>
        <authorList>
            <person name="Ding Y."/>
            <person name="Zhao Y."/>
            <person name="Bi W."/>
            <person name="Wu M."/>
            <person name="Zhao G."/>
            <person name="Gong Y."/>
            <person name="Li W."/>
            <person name="Zhang P."/>
        </authorList>
    </citation>
    <scope>NUCLEOTIDE SEQUENCE [LARGE SCALE GENOMIC DNA]</scope>
    <source>
        <strain evidence="1">DYQJB</strain>
        <tissue evidence="1">Leaf</tissue>
    </source>
</reference>
<sequence>MLPFPLLLNFFNEFLKSLVNILTSLRSDEKLKEGVLDMVIKFVKFANGCTFHFALYHKLLQRIVTILLLFGGSIGIEVFQVRESEKPRSKIGIARRVEGLSPNLIGSESLDEEIYDEGEGTL</sequence>
<protein>
    <submittedName>
        <fullName evidence="1">Uncharacterized protein</fullName>
    </submittedName>
</protein>
<dbReference type="AlphaFoldDB" id="A0ABD1M421"/>
<accession>A0ABD1M421</accession>
<comment type="caution">
    <text evidence="1">The sequence shown here is derived from an EMBL/GenBank/DDBJ whole genome shotgun (WGS) entry which is preliminary data.</text>
</comment>
<gene>
    <name evidence="1" type="ORF">Fmac_018082</name>
</gene>
<evidence type="ECO:0000313" key="1">
    <source>
        <dbReference type="EMBL" id="KAL2330501.1"/>
    </source>
</evidence>
<dbReference type="EMBL" id="JBGMDY010000006">
    <property type="protein sequence ID" value="KAL2330501.1"/>
    <property type="molecule type" value="Genomic_DNA"/>
</dbReference>
<proteinExistence type="predicted"/>